<evidence type="ECO:0000313" key="11">
    <source>
        <dbReference type="Proteomes" id="UP000236497"/>
    </source>
</evidence>
<dbReference type="InterPro" id="IPR016195">
    <property type="entry name" value="Pol/histidinol_Pase-like"/>
</dbReference>
<dbReference type="Pfam" id="PF02811">
    <property type="entry name" value="PHP"/>
    <property type="match status" value="1"/>
</dbReference>
<name>A0A0H5STM4_HERHM</name>
<dbReference type="InterPro" id="IPR004013">
    <property type="entry name" value="PHP_dom"/>
</dbReference>
<dbReference type="AlphaFoldDB" id="A0A0H5STM4"/>
<evidence type="ECO:0000256" key="4">
    <source>
        <dbReference type="ARBA" id="ARBA00022605"/>
    </source>
</evidence>
<dbReference type="PANTHER" id="PTHR21039:SF0">
    <property type="entry name" value="HISTIDINOL-PHOSPHATASE"/>
    <property type="match status" value="1"/>
</dbReference>
<evidence type="ECO:0000256" key="6">
    <source>
        <dbReference type="ARBA" id="ARBA00023102"/>
    </source>
</evidence>
<comment type="catalytic activity">
    <reaction evidence="7 8">
        <text>L-histidinol phosphate + H2O = L-histidinol + phosphate</text>
        <dbReference type="Rhea" id="RHEA:14465"/>
        <dbReference type="ChEBI" id="CHEBI:15377"/>
        <dbReference type="ChEBI" id="CHEBI:43474"/>
        <dbReference type="ChEBI" id="CHEBI:57699"/>
        <dbReference type="ChEBI" id="CHEBI:57980"/>
        <dbReference type="EC" id="3.1.3.15"/>
    </reaction>
</comment>
<protein>
    <recommendedName>
        <fullName evidence="3 8">Histidinol-phosphatase</fullName>
        <shortName evidence="8">HolPase</shortName>
        <ecNumber evidence="3 8">3.1.3.15</ecNumber>
    </recommendedName>
</protein>
<dbReference type="SMART" id="SM00481">
    <property type="entry name" value="POLIIIAc"/>
    <property type="match status" value="1"/>
</dbReference>
<dbReference type="PANTHER" id="PTHR21039">
    <property type="entry name" value="HISTIDINOL PHOSPHATASE-RELATED"/>
    <property type="match status" value="1"/>
</dbReference>
<dbReference type="InterPro" id="IPR003141">
    <property type="entry name" value="Pol/His_phosphatase_N"/>
</dbReference>
<dbReference type="SUPFAM" id="SSF89550">
    <property type="entry name" value="PHP domain-like"/>
    <property type="match status" value="1"/>
</dbReference>
<keyword evidence="6 8" id="KW-0368">Histidine biosynthesis</keyword>
<dbReference type="Proteomes" id="UP000236497">
    <property type="component" value="Unassembled WGS sequence"/>
</dbReference>
<evidence type="ECO:0000313" key="10">
    <source>
        <dbReference type="EMBL" id="CRZ33643.1"/>
    </source>
</evidence>
<dbReference type="NCBIfam" id="TIGR01856">
    <property type="entry name" value="hisJ_fam"/>
    <property type="match status" value="1"/>
</dbReference>
<evidence type="ECO:0000256" key="1">
    <source>
        <dbReference type="ARBA" id="ARBA00004970"/>
    </source>
</evidence>
<feature type="domain" description="Polymerase/histidinol phosphatase N-terminal" evidence="9">
    <location>
        <begin position="4"/>
        <end position="87"/>
    </location>
</feature>
<dbReference type="RefSeq" id="WP_330403349.1">
    <property type="nucleotide sequence ID" value="NZ_CVTD020000008.1"/>
</dbReference>
<keyword evidence="11" id="KW-1185">Reference proteome</keyword>
<evidence type="ECO:0000259" key="9">
    <source>
        <dbReference type="SMART" id="SM00481"/>
    </source>
</evidence>
<dbReference type="GO" id="GO:0005737">
    <property type="term" value="C:cytoplasm"/>
    <property type="evidence" value="ECO:0007669"/>
    <property type="project" value="TreeGrafter"/>
</dbReference>
<keyword evidence="5 8" id="KW-0378">Hydrolase</keyword>
<dbReference type="EMBL" id="CVTD020000008">
    <property type="protein sequence ID" value="CRZ33643.1"/>
    <property type="molecule type" value="Genomic_DNA"/>
</dbReference>
<evidence type="ECO:0000256" key="8">
    <source>
        <dbReference type="RuleBase" id="RU366003"/>
    </source>
</evidence>
<dbReference type="InterPro" id="IPR010140">
    <property type="entry name" value="Histidinol_P_phosphatase_HisJ"/>
</dbReference>
<dbReference type="GO" id="GO:0004401">
    <property type="term" value="F:histidinol-phosphatase activity"/>
    <property type="evidence" value="ECO:0007669"/>
    <property type="project" value="UniProtKB-UniRule"/>
</dbReference>
<comment type="similarity">
    <text evidence="2 8">Belongs to the PHP hydrolase family. HisK subfamily.</text>
</comment>
<comment type="pathway">
    <text evidence="1 8">Amino-acid biosynthesis; L-histidine biosynthesis; L-histidine from 5-phospho-alpha-D-ribose 1-diphosphate: step 8/9.</text>
</comment>
<evidence type="ECO:0000256" key="7">
    <source>
        <dbReference type="ARBA" id="ARBA00049158"/>
    </source>
</evidence>
<accession>A0A0H5STM4</accession>
<reference evidence="10 11" key="1">
    <citation type="submission" date="2015-06" db="EMBL/GenBank/DDBJ databases">
        <authorList>
            <person name="Wibberg Daniel"/>
        </authorList>
    </citation>
    <scope>NUCLEOTIDE SEQUENCE [LARGE SCALE GENOMIC DNA]</scope>
    <source>
        <strain evidence="10 11">T3/55T</strain>
    </source>
</reference>
<proteinExistence type="inferred from homology"/>
<dbReference type="Gene3D" id="3.20.20.140">
    <property type="entry name" value="Metal-dependent hydrolases"/>
    <property type="match status" value="1"/>
</dbReference>
<dbReference type="EC" id="3.1.3.15" evidence="3 8"/>
<evidence type="ECO:0000256" key="2">
    <source>
        <dbReference type="ARBA" id="ARBA00009152"/>
    </source>
</evidence>
<organism evidence="10 11">
    <name type="scientific">Herbinix hemicellulosilytica</name>
    <dbReference type="NCBI Taxonomy" id="1564487"/>
    <lineage>
        <taxon>Bacteria</taxon>
        <taxon>Bacillati</taxon>
        <taxon>Bacillota</taxon>
        <taxon>Clostridia</taxon>
        <taxon>Lachnospirales</taxon>
        <taxon>Lachnospiraceae</taxon>
        <taxon>Herbinix</taxon>
    </lineage>
</organism>
<dbReference type="UniPathway" id="UPA00031">
    <property type="reaction ID" value="UER00013"/>
</dbReference>
<evidence type="ECO:0000256" key="3">
    <source>
        <dbReference type="ARBA" id="ARBA00013085"/>
    </source>
</evidence>
<gene>
    <name evidence="10" type="ORF">HHT355_0438</name>
</gene>
<evidence type="ECO:0000256" key="5">
    <source>
        <dbReference type="ARBA" id="ARBA00022801"/>
    </source>
</evidence>
<dbReference type="GO" id="GO:0000105">
    <property type="term" value="P:L-histidine biosynthetic process"/>
    <property type="evidence" value="ECO:0007669"/>
    <property type="project" value="UniProtKB-UniRule"/>
</dbReference>
<keyword evidence="4 8" id="KW-0028">Amino-acid biosynthesis</keyword>
<sequence>MITADFHVHSDFSADGKARMEDMITQAIKSGLKTICFTDHMDYDYPEMYGFKFEFDPEDYFKTLEYLKEKYKSQIEILFGVELGLQPQVTDSMTKLINAYPFDFIIGSIHVVDHMDPFYPHYWEKISEKEGIYKCFKAIKESCEMYQGFHVCGHIDYIIRYAPSSKVNYTEYSYSDYADIIDEILKTLLKHQKGIELNTSGYKYGLGHPHPKTEILKRYKELGGEIITIGSDAHKPEHLCYDFDRAEALLKELGYKYYTVFKEGKPVMVKL</sequence>